<name>A0A9P8AJP3_9ASCO</name>
<feature type="region of interest" description="Disordered" evidence="1">
    <location>
        <begin position="20"/>
        <end position="100"/>
    </location>
</feature>
<dbReference type="PANTHER" id="PTHR28096">
    <property type="entry name" value="PROTEIN FAF1"/>
    <property type="match status" value="1"/>
</dbReference>
<organism evidence="2 3">
    <name type="scientific">Scheffersomyces spartinae</name>
    <dbReference type="NCBI Taxonomy" id="45513"/>
    <lineage>
        <taxon>Eukaryota</taxon>
        <taxon>Fungi</taxon>
        <taxon>Dikarya</taxon>
        <taxon>Ascomycota</taxon>
        <taxon>Saccharomycotina</taxon>
        <taxon>Pichiomycetes</taxon>
        <taxon>Debaryomycetaceae</taxon>
        <taxon>Scheffersomyces</taxon>
    </lineage>
</organism>
<feature type="compositionally biased region" description="Basic and acidic residues" evidence="1">
    <location>
        <begin position="87"/>
        <end position="97"/>
    </location>
</feature>
<dbReference type="GeneID" id="66117579"/>
<dbReference type="AlphaFoldDB" id="A0A9P8AJP3"/>
<dbReference type="EMBL" id="JAHMUF010000005">
    <property type="protein sequence ID" value="KAG7195089.1"/>
    <property type="molecule type" value="Genomic_DNA"/>
</dbReference>
<dbReference type="GO" id="GO:0000462">
    <property type="term" value="P:maturation of SSU-rRNA from tricistronic rRNA transcript (SSU-rRNA, 5.8S rRNA, LSU-rRNA)"/>
    <property type="evidence" value="ECO:0007669"/>
    <property type="project" value="TreeGrafter"/>
</dbReference>
<dbReference type="GO" id="GO:0005730">
    <property type="term" value="C:nucleolus"/>
    <property type="evidence" value="ECO:0007669"/>
    <property type="project" value="TreeGrafter"/>
</dbReference>
<evidence type="ECO:0000313" key="2">
    <source>
        <dbReference type="EMBL" id="KAG7195089.1"/>
    </source>
</evidence>
<evidence type="ECO:0000313" key="3">
    <source>
        <dbReference type="Proteomes" id="UP000790833"/>
    </source>
</evidence>
<feature type="compositionally biased region" description="Basic and acidic residues" evidence="1">
    <location>
        <begin position="30"/>
        <end position="39"/>
    </location>
</feature>
<keyword evidence="3" id="KW-1185">Reference proteome</keyword>
<dbReference type="Proteomes" id="UP000790833">
    <property type="component" value="Unassembled WGS sequence"/>
</dbReference>
<dbReference type="RefSeq" id="XP_043050636.1">
    <property type="nucleotide sequence ID" value="XM_043194885.1"/>
</dbReference>
<dbReference type="OrthoDB" id="5556956at2759"/>
<comment type="caution">
    <text evidence="2">The sequence shown here is derived from an EMBL/GenBank/DDBJ whole genome shotgun (WGS) entry which is preliminary data.</text>
</comment>
<proteinExistence type="predicted"/>
<protein>
    <submittedName>
        <fullName evidence="2">Pre-rRNA processing and 40S ribosomal subunit assembly</fullName>
    </submittedName>
</protein>
<gene>
    <name evidence="2" type="primary">FAF1</name>
    <name evidence="2" type="ORF">KQ657_004205</name>
</gene>
<sequence>MGELDDYMKLLEKHFESQFGSLETYGYEKTNSDEEKEGNVEASDDEDKFTGFSSGDDDSDADEFEMEQYDDDDDDDDEEDDEEEEEAPKVIKFEDKYSQQSRITPKKTDKLLLKGGRAPTLEEMKRREERILEQQKRMQRKAGIDDPENLENDLKLQRLLEESHILAKKVEYSGADVTLQTIDYEDPIGNARLRTLDLRIRALAATNSKTKGLPTRLEKMPMSMRKGMIRSHHAKTAKFEQEAKDAGIVLAKKKKGEIRMLNHGKGSTLVSDRIGTGKAKVTKTSRDKGLKIHSIGRLTRNGLVISQRDIDRINNQGGRNRKGGRR</sequence>
<feature type="compositionally biased region" description="Acidic residues" evidence="1">
    <location>
        <begin position="55"/>
        <end position="86"/>
    </location>
</feature>
<accession>A0A9P8AJP3</accession>
<evidence type="ECO:0000256" key="1">
    <source>
        <dbReference type="SAM" id="MobiDB-lite"/>
    </source>
</evidence>
<dbReference type="PANTHER" id="PTHR28096:SF1">
    <property type="entry name" value="PROTEIN FAF1"/>
    <property type="match status" value="1"/>
</dbReference>
<reference evidence="2" key="1">
    <citation type="submission" date="2021-03" db="EMBL/GenBank/DDBJ databases">
        <authorList>
            <person name="Palmer J.M."/>
        </authorList>
    </citation>
    <scope>NUCLEOTIDE SEQUENCE</scope>
    <source>
        <strain evidence="2">ARV_011</strain>
    </source>
</reference>
<dbReference type="InterPro" id="IPR053030">
    <property type="entry name" value="Ribosomal_biogenesis_FAF1-like"/>
</dbReference>